<dbReference type="GO" id="GO:0071897">
    <property type="term" value="P:DNA biosynthetic process"/>
    <property type="evidence" value="ECO:0007669"/>
    <property type="project" value="UniProtKB-ARBA"/>
</dbReference>
<keyword evidence="6" id="KW-1185">Reference proteome</keyword>
<evidence type="ECO:0000313" key="6">
    <source>
        <dbReference type="Proteomes" id="UP000475862"/>
    </source>
</evidence>
<dbReference type="InterPro" id="IPR036691">
    <property type="entry name" value="Endo/exonu/phosph_ase_sf"/>
</dbReference>
<dbReference type="OrthoDB" id="6627828at2759"/>
<evidence type="ECO:0000256" key="2">
    <source>
        <dbReference type="SAM" id="MobiDB-lite"/>
    </source>
</evidence>
<reference evidence="5 6" key="1">
    <citation type="submission" date="2019-08" db="EMBL/GenBank/DDBJ databases">
        <title>The genome of the soybean aphid Biotype 1, its phylome, world population structure and adaptation to the North American continent.</title>
        <authorList>
            <person name="Giordano R."/>
            <person name="Donthu R.K."/>
            <person name="Hernandez A.G."/>
            <person name="Wright C.L."/>
            <person name="Zimin A.V."/>
        </authorList>
    </citation>
    <scope>NUCLEOTIDE SEQUENCE [LARGE SCALE GENOMIC DNA]</scope>
    <source>
        <tissue evidence="5">Whole aphids</tissue>
    </source>
</reference>
<evidence type="ECO:0000256" key="1">
    <source>
        <dbReference type="PROSITE-ProRule" id="PRU00047"/>
    </source>
</evidence>
<dbReference type="SUPFAM" id="SSF57756">
    <property type="entry name" value="Retrovirus zinc finger-like domains"/>
    <property type="match status" value="1"/>
</dbReference>
<comment type="caution">
    <text evidence="5">The sequence shown here is derived from an EMBL/GenBank/DDBJ whole genome shotgun (WGS) entry which is preliminary data.</text>
</comment>
<accession>A0A6G0SSV5</accession>
<keyword evidence="1" id="KW-0479">Metal-binding</keyword>
<gene>
    <name evidence="5" type="ORF">AGLY_018156</name>
</gene>
<dbReference type="GO" id="GO:0003824">
    <property type="term" value="F:catalytic activity"/>
    <property type="evidence" value="ECO:0007669"/>
    <property type="project" value="InterPro"/>
</dbReference>
<dbReference type="GO" id="GO:0008270">
    <property type="term" value="F:zinc ion binding"/>
    <property type="evidence" value="ECO:0007669"/>
    <property type="project" value="UniProtKB-KW"/>
</dbReference>
<dbReference type="PROSITE" id="PS50158">
    <property type="entry name" value="ZF_CCHC"/>
    <property type="match status" value="1"/>
</dbReference>
<dbReference type="InterPro" id="IPR036875">
    <property type="entry name" value="Znf_CCHC_sf"/>
</dbReference>
<sequence length="1390" mass="156950">MDIDETHEVYTPYRPKWFKSNSPEVYTQLSSDTIKDSLNKVDTTLSNIRTYMSDMIAATKIGKKWSAGMEDFLTEILISTKKIAFEAVEVIGANNHAASELKLAKRQINDLHVCIGELKARDHASISMPNSYSNTVGNGSVKKPTPATNGNINMTTPKERLGDFPPLERQSSMNGKTNKGRVAKTNSVKLKAAKSKPVKPAFIVEGKDKNLKMGDIWKVVSSKISNPKIDGCRKTTEGNFVLISSDKETTDAIRSISEGLTIRERGPKKPRLILKGIPIDYTAEFISDTVINQNRQLLGECTTVDIRPLFKCGKRKNFNADWVVEVSPRAYRCMNGKKIYVGMISTFTRPYTVAPHCRRCLNWDHRTADCKQESTTCFHCAKMGHNKKDCPNRAESPNCMHCKDKHATMSKDCLKWAARIDIALVQEPYTYRGVVHSLEYRAVRIVKSRTNEHHGIWAAIIVFNNYLDIIAKPHLSSEHTVVLGVAYPGQPPIDVVSSYFQFRRPTEYFTNEISTICTSLPNRTILGIDVNAFSTRWHDHRRNEKGRMVENMITDLDLVILNKPDNEYTFQGARGRSNVDVTMSKPGIINNIRDWRVVKGITTSDHLVICFTITDQVHVLRNVPKVRYLDHKIDKPGLVEAVSNALELPLCDESINGLAEHISSSLTSACNRMLPKSAVNKSTRPPWWNAEIAVSRRDLKHAHRLMLRLKTPESRESFKKARNTHVSNIRRAKKLIWHKFKLTKWLIKGKRVQSIPSVLRKRDGTYTSNASDTVRYMLDELIPTSAQDSKMSFTNERCPVFPQITVEELTTVVKKQRNSAPGADGLSARIIKTAWPALSKYMLRLVNKCLMTAKFPDPWKNAKIVVLLKNKDKDPLILKSYRPVSLLPVLGKILEEVICVLLEREIGDKLSKDQHGFRPDKSTSSALDEVKEWTSQNGRDVLGSFLDISGAFDNVRWPMLIDDMRMLQCSPSITSITMNYLFGRTATYSVGGSERTVTLTRGCPQGSKLGPRLWNMSMDPLLKESYPSGTKLIAYAGDIALLVSGDTRQDVIRKTESALETIAAWATHRGLKFSKEKSVMIPLKGGLVPGFTVSFDGERIKSVTSTKYLGLQLSNDFNFTGHAINLLDSSLDVFSRLKSIRKSKWGASSALSLIIYKAVYIPRILYGAKIWYPSATNTVLRKKMESAQRSVLQAVTSAYKTVSTRALQVLAGTPPINLHIEYAIKIFNGMSKSDSEAILIEQWQLLWDRSDKGRWTYEFFPNIRNRLQTPISFDHYTAQLVTGHGDFNGKLHYFNLSDTSHCSCGHTDETAEHILRSCPKYDDLRTALKDSLRSGRPELPFEPATFMTSKSTWNALEKFARTALTRKENVRLEERIRLCEEADQDIDHHQ</sequence>
<feature type="region of interest" description="Disordered" evidence="2">
    <location>
        <begin position="135"/>
        <end position="179"/>
    </location>
</feature>
<dbReference type="SUPFAM" id="SSF56219">
    <property type="entry name" value="DNase I-like"/>
    <property type="match status" value="1"/>
</dbReference>
<dbReference type="CDD" id="cd01650">
    <property type="entry name" value="RT_nLTR_like"/>
    <property type="match status" value="1"/>
</dbReference>
<dbReference type="GO" id="GO:0003676">
    <property type="term" value="F:nucleic acid binding"/>
    <property type="evidence" value="ECO:0007669"/>
    <property type="project" value="InterPro"/>
</dbReference>
<feature type="domain" description="CCHC-type" evidence="3">
    <location>
        <begin position="377"/>
        <end position="392"/>
    </location>
</feature>
<dbReference type="InterPro" id="IPR001878">
    <property type="entry name" value="Znf_CCHC"/>
</dbReference>
<evidence type="ECO:0008006" key="7">
    <source>
        <dbReference type="Google" id="ProtNLM"/>
    </source>
</evidence>
<keyword evidence="1" id="KW-0863">Zinc-finger</keyword>
<dbReference type="EMBL" id="VYZN01002866">
    <property type="protein sequence ID" value="KAE9521456.1"/>
    <property type="molecule type" value="Genomic_DNA"/>
</dbReference>
<evidence type="ECO:0000259" key="4">
    <source>
        <dbReference type="PROSITE" id="PS50878"/>
    </source>
</evidence>
<keyword evidence="1" id="KW-0862">Zinc</keyword>
<feature type="compositionally biased region" description="Polar residues" evidence="2">
    <location>
        <begin position="146"/>
        <end position="156"/>
    </location>
</feature>
<feature type="domain" description="Reverse transcriptase" evidence="4">
    <location>
        <begin position="848"/>
        <end position="1113"/>
    </location>
</feature>
<dbReference type="SMART" id="SM00343">
    <property type="entry name" value="ZnF_C2HC"/>
    <property type="match status" value="2"/>
</dbReference>
<evidence type="ECO:0000259" key="3">
    <source>
        <dbReference type="PROSITE" id="PS50158"/>
    </source>
</evidence>
<proteinExistence type="predicted"/>
<evidence type="ECO:0000313" key="5">
    <source>
        <dbReference type="EMBL" id="KAE9521456.1"/>
    </source>
</evidence>
<dbReference type="InterPro" id="IPR043502">
    <property type="entry name" value="DNA/RNA_pol_sf"/>
</dbReference>
<dbReference type="Pfam" id="PF14529">
    <property type="entry name" value="Exo_endo_phos_2"/>
    <property type="match status" value="1"/>
</dbReference>
<organism evidence="5 6">
    <name type="scientific">Aphis glycines</name>
    <name type="common">Soybean aphid</name>
    <dbReference type="NCBI Taxonomy" id="307491"/>
    <lineage>
        <taxon>Eukaryota</taxon>
        <taxon>Metazoa</taxon>
        <taxon>Ecdysozoa</taxon>
        <taxon>Arthropoda</taxon>
        <taxon>Hexapoda</taxon>
        <taxon>Insecta</taxon>
        <taxon>Pterygota</taxon>
        <taxon>Neoptera</taxon>
        <taxon>Paraneoptera</taxon>
        <taxon>Hemiptera</taxon>
        <taxon>Sternorrhyncha</taxon>
        <taxon>Aphidomorpha</taxon>
        <taxon>Aphidoidea</taxon>
        <taxon>Aphididae</taxon>
        <taxon>Aphidini</taxon>
        <taxon>Aphis</taxon>
        <taxon>Aphis</taxon>
    </lineage>
</organism>
<dbReference type="PANTHER" id="PTHR19446">
    <property type="entry name" value="REVERSE TRANSCRIPTASES"/>
    <property type="match status" value="1"/>
</dbReference>
<dbReference type="Proteomes" id="UP000475862">
    <property type="component" value="Unassembled WGS sequence"/>
</dbReference>
<dbReference type="Gene3D" id="3.60.10.10">
    <property type="entry name" value="Endonuclease/exonuclease/phosphatase"/>
    <property type="match status" value="1"/>
</dbReference>
<dbReference type="Pfam" id="PF00078">
    <property type="entry name" value="RVT_1"/>
    <property type="match status" value="1"/>
</dbReference>
<dbReference type="PROSITE" id="PS50878">
    <property type="entry name" value="RT_POL"/>
    <property type="match status" value="1"/>
</dbReference>
<dbReference type="Gene3D" id="4.10.60.10">
    <property type="entry name" value="Zinc finger, CCHC-type"/>
    <property type="match status" value="1"/>
</dbReference>
<dbReference type="SUPFAM" id="SSF56672">
    <property type="entry name" value="DNA/RNA polymerases"/>
    <property type="match status" value="1"/>
</dbReference>
<name>A0A6G0SSV5_APHGL</name>
<dbReference type="InterPro" id="IPR000477">
    <property type="entry name" value="RT_dom"/>
</dbReference>
<dbReference type="InterPro" id="IPR005135">
    <property type="entry name" value="Endo/exonuclease/phosphatase"/>
</dbReference>
<protein>
    <recommendedName>
        <fullName evidence="7">Reverse transcriptase domain-containing protein</fullName>
    </recommendedName>
</protein>